<evidence type="ECO:0007829" key="6">
    <source>
        <dbReference type="PeptideAtlas" id="P91387"/>
    </source>
</evidence>
<dbReference type="eggNOG" id="KOG1269">
    <property type="taxonomic scope" value="Eukaryota"/>
</dbReference>
<dbReference type="CDD" id="cd02440">
    <property type="entry name" value="AdoMet_MTases"/>
    <property type="match status" value="1"/>
</dbReference>
<dbReference type="SUPFAM" id="SSF53335">
    <property type="entry name" value="S-adenosyl-L-methionine-dependent methyltransferases"/>
    <property type="match status" value="1"/>
</dbReference>
<keyword evidence="4" id="KW-1185">Reference proteome</keyword>
<dbReference type="CTD" id="187323"/>
<dbReference type="PANTHER" id="PTHR45581">
    <property type="entry name" value="PROTEIN CBG10435"/>
    <property type="match status" value="1"/>
</dbReference>
<proteinExistence type="evidence at protein level"/>
<dbReference type="Gene3D" id="1.10.10.10">
    <property type="entry name" value="Winged helix-like DNA-binding domain superfamily/Winged helix DNA-binding domain"/>
    <property type="match status" value="1"/>
</dbReference>
<dbReference type="KEGG" id="cel:CELE_K12D9.1"/>
<dbReference type="Pfam" id="PF21320">
    <property type="entry name" value="WHD_Rv2258c"/>
    <property type="match status" value="1"/>
</dbReference>
<dbReference type="UCSC" id="K12D9.1">
    <property type="organism name" value="c. elegans"/>
</dbReference>
<dbReference type="Gene3D" id="3.40.50.150">
    <property type="entry name" value="Vaccinia Virus protein VP39"/>
    <property type="match status" value="1"/>
</dbReference>
<dbReference type="Proteomes" id="UP000001940">
    <property type="component" value="Chromosome V"/>
</dbReference>
<protein>
    <submittedName>
        <fullName evidence="3">Methyltransferase domain-containing protein</fullName>
    </submittedName>
</protein>
<evidence type="ECO:0000259" key="1">
    <source>
        <dbReference type="Pfam" id="PF13847"/>
    </source>
</evidence>
<evidence type="ECO:0000313" key="5">
    <source>
        <dbReference type="WormBase" id="K12D9.1"/>
    </source>
</evidence>
<dbReference type="GO" id="GO:0032259">
    <property type="term" value="P:methylation"/>
    <property type="evidence" value="ECO:0007669"/>
    <property type="project" value="UniProtKB-KW"/>
</dbReference>
<dbReference type="PANTHER" id="PTHR45581:SF3">
    <property type="entry name" value="METHYLTRANSFERASE DOMAIN-CONTAINING PROTEIN"/>
    <property type="match status" value="1"/>
</dbReference>
<evidence type="ECO:0000259" key="2">
    <source>
        <dbReference type="Pfam" id="PF21320"/>
    </source>
</evidence>
<sequence length="354" mass="39391">MLDRLTDLAIGNVISNAINIGNRLNIFKAIAEISNEENPVLPEQIAAKAGCKERYVREWCNTLACGNILEVNEKEEFWISKENVEALTNTSFQLMFHTMLPTVLRPIDSLIECFKKDGPYGLDYSIYSDFEDMQAMFTKTVYEQHMISGLIPAFGNGIKEKLEDGGFRVLDVGCGEGFHSCLLAENYSKSQFVGLDICEKAIKSAKLNKKSDGSDFQNLEFVVGDAMIMPEDWTGCFDLVAFFGSLHDLLRPDLSLLEVHRVLKPGGMVVLTESDGTSNVFQDREAFGKMSALQYGGSMLHCLPVGSNSSDAMGYGSMWGRKRATELMTKCGFKDIEITPIIHFPGSVFYVLKK</sequence>
<dbReference type="InParanoid" id="P91387"/>
<evidence type="ECO:0000313" key="3">
    <source>
        <dbReference type="EMBL" id="CCD67256.2"/>
    </source>
</evidence>
<dbReference type="InterPro" id="IPR025714">
    <property type="entry name" value="Methyltranfer_dom"/>
</dbReference>
<dbReference type="SMR" id="P91387"/>
<dbReference type="GO" id="GO:0008168">
    <property type="term" value="F:methyltransferase activity"/>
    <property type="evidence" value="ECO:0007669"/>
    <property type="project" value="UniProtKB-KW"/>
</dbReference>
<dbReference type="STRING" id="6239.K12D9.1.1"/>
<dbReference type="WormBase" id="K12D9.1">
    <property type="protein sequence ID" value="CE51054"/>
    <property type="gene ID" value="WBGene00019675"/>
</dbReference>
<dbReference type="PaxDb" id="6239-K12D9.1"/>
<keyword evidence="6" id="KW-1267">Proteomics identification</keyword>
<dbReference type="Pfam" id="PF13847">
    <property type="entry name" value="Methyltransf_31"/>
    <property type="match status" value="1"/>
</dbReference>
<accession>P91387</accession>
<dbReference type="RefSeq" id="NP_503823.2">
    <property type="nucleotide sequence ID" value="NM_071422.2"/>
</dbReference>
<feature type="domain" description="S-adenosylmethionine-dependent methyltransferase Rv2258c-like winged HTH" evidence="2">
    <location>
        <begin position="17"/>
        <end position="88"/>
    </location>
</feature>
<evidence type="ECO:0000313" key="4">
    <source>
        <dbReference type="Proteomes" id="UP000001940"/>
    </source>
</evidence>
<dbReference type="Bgee" id="WBGene00019675">
    <property type="expression patterns" value="Expressed in material anatomical entity"/>
</dbReference>
<dbReference type="FunCoup" id="P91387">
    <property type="interactions" value="3"/>
</dbReference>
<gene>
    <name evidence="3" type="ORF">CELE_K12D9.1</name>
    <name evidence="3 5" type="ORF">K12D9.1</name>
</gene>
<name>P91387_CAEEL</name>
<dbReference type="InterPro" id="IPR029063">
    <property type="entry name" value="SAM-dependent_MTases_sf"/>
</dbReference>
<dbReference type="AlphaFoldDB" id="P91387"/>
<dbReference type="EMBL" id="BX284605">
    <property type="protein sequence ID" value="CCD67256.2"/>
    <property type="molecule type" value="Genomic_DNA"/>
</dbReference>
<organism evidence="3 4">
    <name type="scientific">Caenorhabditis elegans</name>
    <dbReference type="NCBI Taxonomy" id="6239"/>
    <lineage>
        <taxon>Eukaryota</taxon>
        <taxon>Metazoa</taxon>
        <taxon>Ecdysozoa</taxon>
        <taxon>Nematoda</taxon>
        <taxon>Chromadorea</taxon>
        <taxon>Rhabditida</taxon>
        <taxon>Rhabditina</taxon>
        <taxon>Rhabditomorpha</taxon>
        <taxon>Rhabditoidea</taxon>
        <taxon>Rhabditidae</taxon>
        <taxon>Peloderinae</taxon>
        <taxon>Caenorhabditis</taxon>
    </lineage>
</organism>
<dbReference type="GeneID" id="187323"/>
<reference evidence="3 4" key="1">
    <citation type="journal article" date="1998" name="Science">
        <title>Genome sequence of the nematode C. elegans: a platform for investigating biology.</title>
        <authorList>
            <consortium name="The C. elegans sequencing consortium"/>
            <person name="Sulson J.E."/>
            <person name="Waterston R."/>
        </authorList>
    </citation>
    <scope>NUCLEOTIDE SEQUENCE [LARGE SCALE GENOMIC DNA]</scope>
    <source>
        <strain evidence="3 4">Bristol N2</strain>
    </source>
</reference>
<dbReference type="InterPro" id="IPR048711">
    <property type="entry name" value="WHD_Rv2258c"/>
</dbReference>
<keyword evidence="3" id="KW-0489">Methyltransferase</keyword>
<dbReference type="PIR" id="T25826">
    <property type="entry name" value="T25826"/>
</dbReference>
<keyword evidence="3" id="KW-0808">Transferase</keyword>
<feature type="domain" description="Methyltransferase" evidence="1">
    <location>
        <begin position="165"/>
        <end position="275"/>
    </location>
</feature>
<dbReference type="PeptideAtlas" id="P91387"/>
<dbReference type="AGR" id="WB:WBGene00019675"/>
<dbReference type="HOGENOM" id="CLU_063529_1_1_1"/>
<dbReference type="OrthoDB" id="506498at2759"/>
<dbReference type="InterPro" id="IPR036388">
    <property type="entry name" value="WH-like_DNA-bd_sf"/>
</dbReference>